<evidence type="ECO:0000256" key="1">
    <source>
        <dbReference type="SAM" id="MobiDB-lite"/>
    </source>
</evidence>
<sequence>MSQSPNEINTFRTTYHEDRYEQIKNRNMVEEKHWMYQNDTYPEEFYANALRVTSDEEDPTGNASFVSWVRGKVIKYDGKMINSVLKCKFYDSVCPFAEMKRSDKNYWSYTDMKNSLIRPGHDWAPTSKISPAKIMVVDLAPIPKALAYFIHHNLSTNRSGSELISERALLLHQILHQKQVNIGQIIAADMDDIAQSPKKSLGHATVIYLLCKKAGVPDFSDSLMLRPAAPLNANWMKERTVTDDPPRPLRQPRDREGSTSAPHQEAQPNAAETQPPQPPPIDENSREYRMQMSQFCVMQDFCFQYGLSGRVLTHQTDLWEEAQRFRDRFSGPPPTPHFGQFTFPWWNQPVQIGGEIPQQPPQQPPHQTPPQQQQSPSGHTETLMPISAFARGQTILDPTDMINFDTHMQDGGQSD</sequence>
<dbReference type="Gramene" id="Psat05G0788100-T1">
    <property type="protein sequence ID" value="KAI5413470.1"/>
    <property type="gene ID" value="KIW84_057881"/>
</dbReference>
<evidence type="ECO:0000259" key="2">
    <source>
        <dbReference type="Pfam" id="PF20167"/>
    </source>
</evidence>
<feature type="region of interest" description="Disordered" evidence="1">
    <location>
        <begin position="236"/>
        <end position="284"/>
    </location>
</feature>
<evidence type="ECO:0000313" key="4">
    <source>
        <dbReference type="Proteomes" id="UP001058974"/>
    </source>
</evidence>
<protein>
    <recommendedName>
        <fullName evidence="2">Putative plant transposon protein domain-containing protein</fullName>
    </recommendedName>
</protein>
<feature type="compositionally biased region" description="Polar residues" evidence="1">
    <location>
        <begin position="258"/>
        <end position="274"/>
    </location>
</feature>
<feature type="region of interest" description="Disordered" evidence="1">
    <location>
        <begin position="350"/>
        <end position="380"/>
    </location>
</feature>
<dbReference type="InterPro" id="IPR046796">
    <property type="entry name" value="Transposase_32_dom"/>
</dbReference>
<name>A0A9D4X758_PEA</name>
<keyword evidence="4" id="KW-1185">Reference proteome</keyword>
<reference evidence="3 4" key="1">
    <citation type="journal article" date="2022" name="Nat. Genet.">
        <title>Improved pea reference genome and pan-genome highlight genomic features and evolutionary characteristics.</title>
        <authorList>
            <person name="Yang T."/>
            <person name="Liu R."/>
            <person name="Luo Y."/>
            <person name="Hu S."/>
            <person name="Wang D."/>
            <person name="Wang C."/>
            <person name="Pandey M.K."/>
            <person name="Ge S."/>
            <person name="Xu Q."/>
            <person name="Li N."/>
            <person name="Li G."/>
            <person name="Huang Y."/>
            <person name="Saxena R.K."/>
            <person name="Ji Y."/>
            <person name="Li M."/>
            <person name="Yan X."/>
            <person name="He Y."/>
            <person name="Liu Y."/>
            <person name="Wang X."/>
            <person name="Xiang C."/>
            <person name="Varshney R.K."/>
            <person name="Ding H."/>
            <person name="Gao S."/>
            <person name="Zong X."/>
        </authorList>
    </citation>
    <scope>NUCLEOTIDE SEQUENCE [LARGE SCALE GENOMIC DNA]</scope>
    <source>
        <strain evidence="3 4">cv. Zhongwan 6</strain>
    </source>
</reference>
<feature type="compositionally biased region" description="Pro residues" evidence="1">
    <location>
        <begin position="358"/>
        <end position="368"/>
    </location>
</feature>
<feature type="compositionally biased region" description="Basic and acidic residues" evidence="1">
    <location>
        <begin position="236"/>
        <end position="257"/>
    </location>
</feature>
<proteinExistence type="predicted"/>
<dbReference type="Proteomes" id="UP001058974">
    <property type="component" value="Chromosome 5"/>
</dbReference>
<dbReference type="EMBL" id="JAMSHJ010000005">
    <property type="protein sequence ID" value="KAI5413470.1"/>
    <property type="molecule type" value="Genomic_DNA"/>
</dbReference>
<dbReference type="AlphaFoldDB" id="A0A9D4X758"/>
<organism evidence="3 4">
    <name type="scientific">Pisum sativum</name>
    <name type="common">Garden pea</name>
    <name type="synonym">Lathyrus oleraceus</name>
    <dbReference type="NCBI Taxonomy" id="3888"/>
    <lineage>
        <taxon>Eukaryota</taxon>
        <taxon>Viridiplantae</taxon>
        <taxon>Streptophyta</taxon>
        <taxon>Embryophyta</taxon>
        <taxon>Tracheophyta</taxon>
        <taxon>Spermatophyta</taxon>
        <taxon>Magnoliopsida</taxon>
        <taxon>eudicotyledons</taxon>
        <taxon>Gunneridae</taxon>
        <taxon>Pentapetalae</taxon>
        <taxon>rosids</taxon>
        <taxon>fabids</taxon>
        <taxon>Fabales</taxon>
        <taxon>Fabaceae</taxon>
        <taxon>Papilionoideae</taxon>
        <taxon>50 kb inversion clade</taxon>
        <taxon>NPAAA clade</taxon>
        <taxon>Hologalegina</taxon>
        <taxon>IRL clade</taxon>
        <taxon>Fabeae</taxon>
        <taxon>Lathyrus</taxon>
    </lineage>
</organism>
<feature type="domain" description="Putative plant transposon protein" evidence="2">
    <location>
        <begin position="43"/>
        <end position="217"/>
    </location>
</feature>
<accession>A0A9D4X758</accession>
<dbReference type="Pfam" id="PF20167">
    <property type="entry name" value="Transposase_32"/>
    <property type="match status" value="1"/>
</dbReference>
<evidence type="ECO:0000313" key="3">
    <source>
        <dbReference type="EMBL" id="KAI5413470.1"/>
    </source>
</evidence>
<gene>
    <name evidence="3" type="ORF">KIW84_057881</name>
</gene>
<comment type="caution">
    <text evidence="3">The sequence shown here is derived from an EMBL/GenBank/DDBJ whole genome shotgun (WGS) entry which is preliminary data.</text>
</comment>